<dbReference type="GO" id="GO:0005886">
    <property type="term" value="C:plasma membrane"/>
    <property type="evidence" value="ECO:0007669"/>
    <property type="project" value="UniProtKB-SubCell"/>
</dbReference>
<dbReference type="Pfam" id="PF02687">
    <property type="entry name" value="FtsX"/>
    <property type="match status" value="1"/>
</dbReference>
<proteinExistence type="inferred from homology"/>
<evidence type="ECO:0000256" key="7">
    <source>
        <dbReference type="SAM" id="Phobius"/>
    </source>
</evidence>
<dbReference type="GO" id="GO:0022857">
    <property type="term" value="F:transmembrane transporter activity"/>
    <property type="evidence" value="ECO:0007669"/>
    <property type="project" value="TreeGrafter"/>
</dbReference>
<name>A0A3D8IX08_9HELI</name>
<feature type="domain" description="ABC3 transporter permease C-terminal" evidence="8">
    <location>
        <begin position="286"/>
        <end position="399"/>
    </location>
</feature>
<evidence type="ECO:0000256" key="6">
    <source>
        <dbReference type="ARBA" id="ARBA00038076"/>
    </source>
</evidence>
<comment type="subcellular location">
    <subcellularLocation>
        <location evidence="1">Cell membrane</location>
        <topology evidence="1">Multi-pass membrane protein</topology>
    </subcellularLocation>
</comment>
<evidence type="ECO:0000256" key="1">
    <source>
        <dbReference type="ARBA" id="ARBA00004651"/>
    </source>
</evidence>
<feature type="transmembrane region" description="Helical" evidence="7">
    <location>
        <begin position="21"/>
        <end position="41"/>
    </location>
</feature>
<evidence type="ECO:0000313" key="11">
    <source>
        <dbReference type="Proteomes" id="UP000257067"/>
    </source>
</evidence>
<dbReference type="OrthoDB" id="9802264at2"/>
<evidence type="ECO:0000259" key="8">
    <source>
        <dbReference type="Pfam" id="PF02687"/>
    </source>
</evidence>
<accession>A0A3D8IX08</accession>
<reference evidence="10 11" key="1">
    <citation type="submission" date="2018-04" db="EMBL/GenBank/DDBJ databases">
        <title>Novel Campyloabacter and Helicobacter Species and Strains.</title>
        <authorList>
            <person name="Mannion A.J."/>
            <person name="Shen Z."/>
            <person name="Fox J.G."/>
        </authorList>
    </citation>
    <scope>NUCLEOTIDE SEQUENCE [LARGE SCALE GENOMIC DNA]</scope>
    <source>
        <strain evidence="10 11">ATCC 700242</strain>
    </source>
</reference>
<dbReference type="AlphaFoldDB" id="A0A3D8IX08"/>
<dbReference type="PANTHER" id="PTHR30572">
    <property type="entry name" value="MEMBRANE COMPONENT OF TRANSPORTER-RELATED"/>
    <property type="match status" value="1"/>
</dbReference>
<dbReference type="InterPro" id="IPR050250">
    <property type="entry name" value="Macrolide_Exporter_MacB"/>
</dbReference>
<keyword evidence="11" id="KW-1185">Reference proteome</keyword>
<protein>
    <submittedName>
        <fullName evidence="10">Multidrug ABC transporter substrate-binding protein</fullName>
    </submittedName>
</protein>
<keyword evidence="3 7" id="KW-0812">Transmembrane</keyword>
<evidence type="ECO:0000256" key="3">
    <source>
        <dbReference type="ARBA" id="ARBA00022692"/>
    </source>
</evidence>
<feature type="domain" description="MacB-like periplasmic core" evidence="9">
    <location>
        <begin position="20"/>
        <end position="244"/>
    </location>
</feature>
<comment type="similarity">
    <text evidence="6">Belongs to the ABC-4 integral membrane protein family.</text>
</comment>
<organism evidence="10 11">
    <name type="scientific">Helicobacter cholecystus</name>
    <dbReference type="NCBI Taxonomy" id="45498"/>
    <lineage>
        <taxon>Bacteria</taxon>
        <taxon>Pseudomonadati</taxon>
        <taxon>Campylobacterota</taxon>
        <taxon>Epsilonproteobacteria</taxon>
        <taxon>Campylobacterales</taxon>
        <taxon>Helicobacteraceae</taxon>
        <taxon>Helicobacter</taxon>
    </lineage>
</organism>
<evidence type="ECO:0000313" key="10">
    <source>
        <dbReference type="EMBL" id="RDU69593.1"/>
    </source>
</evidence>
<evidence type="ECO:0000259" key="9">
    <source>
        <dbReference type="Pfam" id="PF12704"/>
    </source>
</evidence>
<evidence type="ECO:0000256" key="4">
    <source>
        <dbReference type="ARBA" id="ARBA00022989"/>
    </source>
</evidence>
<evidence type="ECO:0000256" key="5">
    <source>
        <dbReference type="ARBA" id="ARBA00023136"/>
    </source>
</evidence>
<comment type="caution">
    <text evidence="10">The sequence shown here is derived from an EMBL/GenBank/DDBJ whole genome shotgun (WGS) entry which is preliminary data.</text>
</comment>
<feature type="transmembrane region" description="Helical" evidence="7">
    <location>
        <begin position="327"/>
        <end position="351"/>
    </location>
</feature>
<dbReference type="Proteomes" id="UP000257067">
    <property type="component" value="Unassembled WGS sequence"/>
</dbReference>
<dbReference type="RefSeq" id="WP_104724426.1">
    <property type="nucleotide sequence ID" value="NZ_FZNE01000003.1"/>
</dbReference>
<evidence type="ECO:0000256" key="2">
    <source>
        <dbReference type="ARBA" id="ARBA00022475"/>
    </source>
</evidence>
<keyword evidence="4 7" id="KW-1133">Transmembrane helix</keyword>
<dbReference type="InterPro" id="IPR003838">
    <property type="entry name" value="ABC3_permease_C"/>
</dbReference>
<dbReference type="EMBL" id="NXLU01000002">
    <property type="protein sequence ID" value="RDU69593.1"/>
    <property type="molecule type" value="Genomic_DNA"/>
</dbReference>
<gene>
    <name evidence="10" type="ORF">CQA62_02800</name>
</gene>
<feature type="transmembrane region" description="Helical" evidence="7">
    <location>
        <begin position="371"/>
        <end position="389"/>
    </location>
</feature>
<keyword evidence="2" id="KW-1003">Cell membrane</keyword>
<feature type="transmembrane region" description="Helical" evidence="7">
    <location>
        <begin position="279"/>
        <end position="306"/>
    </location>
</feature>
<dbReference type="Pfam" id="PF12704">
    <property type="entry name" value="MacB_PCD"/>
    <property type="match status" value="1"/>
</dbReference>
<dbReference type="InterPro" id="IPR025857">
    <property type="entry name" value="MacB_PCD"/>
</dbReference>
<dbReference type="PANTHER" id="PTHR30572:SF4">
    <property type="entry name" value="ABC TRANSPORTER PERMEASE YTRF"/>
    <property type="match status" value="1"/>
</dbReference>
<keyword evidence="5 7" id="KW-0472">Membrane</keyword>
<sequence>MIWNAFAIAFRQIYRNLLRSILTMLGIIIGVASVVSMVNFGKATTLNITQSISSLGSNLLIIRPSKSLDSRGVSAGKKLFSLREVDLLSSRIRAWVSSLSPVSVADAIVQYEGKNLLSSISGVGEEYFQTTNSQVALGREFSHDDQENISRVCIIGSTVKDTLYQEKNPLGSQLKIGNFICSVVGVLETKGQGVMGQSQDEMILVPIKTFNSQVNSNASLNNIKYIYISLKDGIDSAQAVKEILKILREIRGVQDGGKDPFSIMDTKEILKTINSTTQMMTIFITAIAGISLLVGGIGIMNMMLVSVTERTKEIGIRIAIGATGGEVLLQFLIESIVLSFLGGFLGILLSIGVSIGLTKFFNMPFVFDLNIVFYALIFSIFIGILFGYLPARRASKLNPIDALKHE</sequence>